<evidence type="ECO:0000256" key="5">
    <source>
        <dbReference type="ARBA" id="ARBA00022490"/>
    </source>
</evidence>
<evidence type="ECO:0000256" key="12">
    <source>
        <dbReference type="SAM" id="Coils"/>
    </source>
</evidence>
<dbReference type="SMART" id="SM00015">
    <property type="entry name" value="IQ"/>
    <property type="match status" value="1"/>
</dbReference>
<keyword evidence="5" id="KW-0963">Cytoplasm</keyword>
<comment type="caution">
    <text evidence="14">The sequence shown here is derived from an EMBL/GenBank/DDBJ whole genome shotgun (WGS) entry which is preliminary data.</text>
</comment>
<evidence type="ECO:0000256" key="7">
    <source>
        <dbReference type="ARBA" id="ARBA00023069"/>
    </source>
</evidence>
<feature type="region of interest" description="Disordered" evidence="13">
    <location>
        <begin position="1"/>
        <end position="22"/>
    </location>
</feature>
<sequence length="427" mass="49533">MWYPGNGVKKKQQLPPAVNRRGDRACTVPYSMSTKGAIVVPTTKAKVQLVAVLKNNDRPQKMLLSVEAQRISRILKNCISQIEIVATLPALLHLNSASRVVDEEFIREIKKHQLLYERLRKTLEDLKQESEGEDDEGRRRWRAKTQLEVDIKNSVRDLLRLFRSHPDAIFHLRAEEGMEVGESECKLIKGLKRFHSHIVDKLLTSLDEESQLVLHKSASSPPTYDVKNLASLEEEVATAKKQIDAKIAQKNIEIKNVQEVSFTSLLTDKKSQPQFNISMRQASMQQEIDQLKIRLSNLILENRQAERILQEENEKVETEIEYLLQKFDSEVEEIQADLELNEIDHEREEDELRMLEKPFSVLEEECNRIQEKRRQAEEQRQLEMEELQLKTKAAILAQAWWRGYSTRKALKNKGKNKKAKKGKGKKK</sequence>
<evidence type="ECO:0000256" key="6">
    <source>
        <dbReference type="ARBA" id="ARBA00022846"/>
    </source>
</evidence>
<dbReference type="InterPro" id="IPR000048">
    <property type="entry name" value="IQ_motif_EF-hand-BS"/>
</dbReference>
<comment type="function">
    <text evidence="1">Component of the nexin-dynein regulatory complex (N-DRC), a key regulator of ciliary/flagellar motility which maintains the alignment and integrity of the distal axoneme and regulates microtubule sliding in motile axonemes.</text>
</comment>
<dbReference type="PROSITE" id="PS50096">
    <property type="entry name" value="IQ"/>
    <property type="match status" value="1"/>
</dbReference>
<organism evidence="14 15">
    <name type="scientific">Solea senegalensis</name>
    <name type="common">Senegalese sole</name>
    <dbReference type="NCBI Taxonomy" id="28829"/>
    <lineage>
        <taxon>Eukaryota</taxon>
        <taxon>Metazoa</taxon>
        <taxon>Chordata</taxon>
        <taxon>Craniata</taxon>
        <taxon>Vertebrata</taxon>
        <taxon>Euteleostomi</taxon>
        <taxon>Actinopterygii</taxon>
        <taxon>Neopterygii</taxon>
        <taxon>Teleostei</taxon>
        <taxon>Neoteleostei</taxon>
        <taxon>Acanthomorphata</taxon>
        <taxon>Carangaria</taxon>
        <taxon>Pleuronectiformes</taxon>
        <taxon>Pleuronectoidei</taxon>
        <taxon>Soleidae</taxon>
        <taxon>Solea</taxon>
    </lineage>
</organism>
<evidence type="ECO:0000256" key="10">
    <source>
        <dbReference type="ARBA" id="ARBA00032180"/>
    </source>
</evidence>
<dbReference type="InterPro" id="IPR042815">
    <property type="entry name" value="DRC10"/>
</dbReference>
<protein>
    <recommendedName>
        <fullName evidence="4">Dynein regulatory complex protein 10</fullName>
    </recommendedName>
    <alternativeName>
        <fullName evidence="10">IQ domain-containing protein D</fullName>
    </alternativeName>
</protein>
<reference evidence="14 15" key="1">
    <citation type="journal article" date="2021" name="Sci. Rep.">
        <title>Chromosome anchoring in Senegalese sole (Solea senegalensis) reveals sex-associated markers and genome rearrangements in flatfish.</title>
        <authorList>
            <person name="Guerrero-Cozar I."/>
            <person name="Gomez-Garrido J."/>
            <person name="Berbel C."/>
            <person name="Martinez-Blanch J.F."/>
            <person name="Alioto T."/>
            <person name="Claros M.G."/>
            <person name="Gagnaire P.A."/>
            <person name="Manchado M."/>
        </authorList>
    </citation>
    <scope>NUCLEOTIDE SEQUENCE [LARGE SCALE GENOMIC DNA]</scope>
    <source>
        <strain evidence="14">Sse05_10M</strain>
    </source>
</reference>
<dbReference type="PANTHER" id="PTHR31598">
    <property type="entry name" value="IQ DOMAIN-CONTAINING PROTEIN D"/>
    <property type="match status" value="1"/>
</dbReference>
<keyword evidence="6" id="KW-0282">Flagellum</keyword>
<dbReference type="CDD" id="cd23767">
    <property type="entry name" value="IQCD"/>
    <property type="match status" value="1"/>
</dbReference>
<dbReference type="PANTHER" id="PTHR31598:SF1">
    <property type="entry name" value="DYNEIN REGULATORY COMPLEX PROTEIN 10"/>
    <property type="match status" value="1"/>
</dbReference>
<feature type="region of interest" description="Disordered" evidence="13">
    <location>
        <begin position="408"/>
        <end position="427"/>
    </location>
</feature>
<gene>
    <name evidence="14" type="ORF">JOB18_001637</name>
</gene>
<keyword evidence="7" id="KW-0969">Cilium</keyword>
<proteinExistence type="inferred from homology"/>
<keyword evidence="12" id="KW-0175">Coiled coil</keyword>
<evidence type="ECO:0000256" key="9">
    <source>
        <dbReference type="ARBA" id="ARBA00023273"/>
    </source>
</evidence>
<name>A0AAV6QAZ1_SOLSE</name>
<evidence type="ECO:0000256" key="13">
    <source>
        <dbReference type="SAM" id="MobiDB-lite"/>
    </source>
</evidence>
<dbReference type="EMBL" id="JAGKHQ010000017">
    <property type="protein sequence ID" value="KAG7488948.1"/>
    <property type="molecule type" value="Genomic_DNA"/>
</dbReference>
<evidence type="ECO:0000256" key="2">
    <source>
        <dbReference type="ARBA" id="ARBA00004611"/>
    </source>
</evidence>
<comment type="subunit">
    <text evidence="11">Component of the nexin-dynein regulatory complex (N-DRC). Interacts with CFAP52.</text>
</comment>
<dbReference type="Pfam" id="PF00612">
    <property type="entry name" value="IQ"/>
    <property type="match status" value="1"/>
</dbReference>
<accession>A0AAV6QAZ1</accession>
<feature type="coiled-coil region" evidence="12">
    <location>
        <begin position="229"/>
        <end position="386"/>
    </location>
</feature>
<evidence type="ECO:0000256" key="11">
    <source>
        <dbReference type="ARBA" id="ARBA00046836"/>
    </source>
</evidence>
<evidence type="ECO:0000256" key="8">
    <source>
        <dbReference type="ARBA" id="ARBA00023212"/>
    </source>
</evidence>
<dbReference type="AlphaFoldDB" id="A0AAV6QAZ1"/>
<comment type="similarity">
    <text evidence="3">Belongs to the DRC10 family.</text>
</comment>
<evidence type="ECO:0000256" key="4">
    <source>
        <dbReference type="ARBA" id="ARBA00021752"/>
    </source>
</evidence>
<feature type="coiled-coil region" evidence="12">
    <location>
        <begin position="109"/>
        <end position="136"/>
    </location>
</feature>
<keyword evidence="15" id="KW-1185">Reference proteome</keyword>
<evidence type="ECO:0000313" key="14">
    <source>
        <dbReference type="EMBL" id="KAG7488948.1"/>
    </source>
</evidence>
<comment type="subcellular location">
    <subcellularLocation>
        <location evidence="2">Cytoplasm</location>
        <location evidence="2">Cytoskeleton</location>
        <location evidence="2">Flagellum axoneme</location>
    </subcellularLocation>
</comment>
<evidence type="ECO:0000256" key="1">
    <source>
        <dbReference type="ARBA" id="ARBA00003029"/>
    </source>
</evidence>
<evidence type="ECO:0000313" key="15">
    <source>
        <dbReference type="Proteomes" id="UP000693946"/>
    </source>
</evidence>
<evidence type="ECO:0000256" key="3">
    <source>
        <dbReference type="ARBA" id="ARBA00009071"/>
    </source>
</evidence>
<keyword evidence="8" id="KW-0206">Cytoskeleton</keyword>
<keyword evidence="9" id="KW-0966">Cell projection</keyword>
<dbReference type="Proteomes" id="UP000693946">
    <property type="component" value="Linkage Group LG5"/>
</dbReference>